<dbReference type="EMBL" id="BGPR01063418">
    <property type="protein sequence ID" value="GBO38622.1"/>
    <property type="molecule type" value="Genomic_DNA"/>
</dbReference>
<evidence type="ECO:0000313" key="2">
    <source>
        <dbReference type="EMBL" id="GBO38622.1"/>
    </source>
</evidence>
<name>A0A4Y2WR01_ARAVE</name>
<dbReference type="EMBL" id="BGPR01015878">
    <property type="protein sequence ID" value="GBN70945.1"/>
    <property type="molecule type" value="Genomic_DNA"/>
</dbReference>
<protein>
    <submittedName>
        <fullName evidence="2">Uncharacterized protein</fullName>
    </submittedName>
</protein>
<organism evidence="2 3">
    <name type="scientific">Araneus ventricosus</name>
    <name type="common">Orbweaver spider</name>
    <name type="synonym">Epeira ventricosa</name>
    <dbReference type="NCBI Taxonomy" id="182803"/>
    <lineage>
        <taxon>Eukaryota</taxon>
        <taxon>Metazoa</taxon>
        <taxon>Ecdysozoa</taxon>
        <taxon>Arthropoda</taxon>
        <taxon>Chelicerata</taxon>
        <taxon>Arachnida</taxon>
        <taxon>Araneae</taxon>
        <taxon>Araneomorphae</taxon>
        <taxon>Entelegynae</taxon>
        <taxon>Araneoidea</taxon>
        <taxon>Araneidae</taxon>
        <taxon>Araneus</taxon>
    </lineage>
</organism>
<sequence>MFAAPNRGRITIPEFPRSFVSSPALSARSEFIGLAPTETSVKLPSCHKISMSGEIILQLGVSMKHTSDLSVCHHSNPDIYIFTKQISMNINIPTSGMTS</sequence>
<keyword evidence="3" id="KW-1185">Reference proteome</keyword>
<proteinExistence type="predicted"/>
<dbReference type="Proteomes" id="UP000499080">
    <property type="component" value="Unassembled WGS sequence"/>
</dbReference>
<gene>
    <name evidence="1" type="ORF">AVEN_155797_1</name>
    <name evidence="2" type="ORF">AVEN_246056_1</name>
</gene>
<evidence type="ECO:0000313" key="1">
    <source>
        <dbReference type="EMBL" id="GBN70945.1"/>
    </source>
</evidence>
<dbReference type="AlphaFoldDB" id="A0A4Y2WR01"/>
<accession>A0A4Y2WR01</accession>
<reference evidence="2 3" key="1">
    <citation type="journal article" date="2019" name="Sci. Rep.">
        <title>Orb-weaving spider Araneus ventricosus genome elucidates the spidroin gene catalogue.</title>
        <authorList>
            <person name="Kono N."/>
            <person name="Nakamura H."/>
            <person name="Ohtoshi R."/>
            <person name="Moran D.A.P."/>
            <person name="Shinohara A."/>
            <person name="Yoshida Y."/>
            <person name="Fujiwara M."/>
            <person name="Mori M."/>
            <person name="Tomita M."/>
            <person name="Arakawa K."/>
        </authorList>
    </citation>
    <scope>NUCLEOTIDE SEQUENCE [LARGE SCALE GENOMIC DNA]</scope>
</reference>
<comment type="caution">
    <text evidence="2">The sequence shown here is derived from an EMBL/GenBank/DDBJ whole genome shotgun (WGS) entry which is preliminary data.</text>
</comment>
<evidence type="ECO:0000313" key="3">
    <source>
        <dbReference type="Proteomes" id="UP000499080"/>
    </source>
</evidence>